<name>A0A350P9I0_9ALTE</name>
<comment type="caution">
    <text evidence="1">The sequence shown here is derived from an EMBL/GenBank/DDBJ whole genome shotgun (WGS) entry which is preliminary data.</text>
</comment>
<evidence type="ECO:0000313" key="1">
    <source>
        <dbReference type="EMBL" id="HAW77947.1"/>
    </source>
</evidence>
<dbReference type="EMBL" id="DNAN01000690">
    <property type="protein sequence ID" value="HAW77947.1"/>
    <property type="molecule type" value="Genomic_DNA"/>
</dbReference>
<feature type="non-terminal residue" evidence="1">
    <location>
        <position position="1"/>
    </location>
</feature>
<evidence type="ECO:0000313" key="2">
    <source>
        <dbReference type="Proteomes" id="UP000263517"/>
    </source>
</evidence>
<sequence length="71" mass="8077">TDDQIAVVARYTFKPEHASDFSPDGNQIVEIAFETIEEAQEFAVEFEDCLLEVNVIFDGLVINLSDYRYDA</sequence>
<protein>
    <submittedName>
        <fullName evidence="1">Uncharacterized protein</fullName>
    </submittedName>
</protein>
<accession>A0A350P9I0</accession>
<gene>
    <name evidence="1" type="ORF">DCW74_19695</name>
</gene>
<organism evidence="1 2">
    <name type="scientific">Alteromonas australica</name>
    <dbReference type="NCBI Taxonomy" id="589873"/>
    <lineage>
        <taxon>Bacteria</taxon>
        <taxon>Pseudomonadati</taxon>
        <taxon>Pseudomonadota</taxon>
        <taxon>Gammaproteobacteria</taxon>
        <taxon>Alteromonadales</taxon>
        <taxon>Alteromonadaceae</taxon>
        <taxon>Alteromonas/Salinimonas group</taxon>
        <taxon>Alteromonas</taxon>
    </lineage>
</organism>
<dbReference type="AlphaFoldDB" id="A0A350P9I0"/>
<reference evidence="1 2" key="1">
    <citation type="journal article" date="2018" name="Nat. Biotechnol.">
        <title>A standardized bacterial taxonomy based on genome phylogeny substantially revises the tree of life.</title>
        <authorList>
            <person name="Parks D.H."/>
            <person name="Chuvochina M."/>
            <person name="Waite D.W."/>
            <person name="Rinke C."/>
            <person name="Skarshewski A."/>
            <person name="Chaumeil P.A."/>
            <person name="Hugenholtz P."/>
        </authorList>
    </citation>
    <scope>NUCLEOTIDE SEQUENCE [LARGE SCALE GENOMIC DNA]</scope>
    <source>
        <strain evidence="1">UBA11978</strain>
    </source>
</reference>
<proteinExistence type="predicted"/>
<dbReference type="Proteomes" id="UP000263517">
    <property type="component" value="Unassembled WGS sequence"/>
</dbReference>